<proteinExistence type="predicted"/>
<reference evidence="1" key="1">
    <citation type="submission" date="2018-02" db="EMBL/GenBank/DDBJ databases">
        <title>Rhizophora mucronata_Transcriptome.</title>
        <authorList>
            <person name="Meera S.P."/>
            <person name="Sreeshan A."/>
            <person name="Augustine A."/>
        </authorList>
    </citation>
    <scope>NUCLEOTIDE SEQUENCE</scope>
    <source>
        <tissue evidence="1">Leaf</tissue>
    </source>
</reference>
<sequence length="24" mass="2776">MMIDAVKETRWIKTCKLVIILLAS</sequence>
<protein>
    <submittedName>
        <fullName evidence="1">Uncharacterized protein</fullName>
    </submittedName>
</protein>
<evidence type="ECO:0000313" key="1">
    <source>
        <dbReference type="EMBL" id="MBW85478.1"/>
    </source>
</evidence>
<organism evidence="1">
    <name type="scientific">Rhizophora mucronata</name>
    <name type="common">Asiatic mangrove</name>
    <dbReference type="NCBI Taxonomy" id="61149"/>
    <lineage>
        <taxon>Eukaryota</taxon>
        <taxon>Viridiplantae</taxon>
        <taxon>Streptophyta</taxon>
        <taxon>Embryophyta</taxon>
        <taxon>Tracheophyta</taxon>
        <taxon>Spermatophyta</taxon>
        <taxon>Magnoliopsida</taxon>
        <taxon>eudicotyledons</taxon>
        <taxon>Gunneridae</taxon>
        <taxon>Pentapetalae</taxon>
        <taxon>rosids</taxon>
        <taxon>fabids</taxon>
        <taxon>Malpighiales</taxon>
        <taxon>Rhizophoraceae</taxon>
        <taxon>Rhizophora</taxon>
    </lineage>
</organism>
<accession>A0A2P2IW96</accession>
<dbReference type="AlphaFoldDB" id="A0A2P2IW96"/>
<name>A0A2P2IW96_RHIMU</name>
<dbReference type="EMBL" id="GGEC01004995">
    <property type="protein sequence ID" value="MBW85478.1"/>
    <property type="molecule type" value="Transcribed_RNA"/>
</dbReference>